<dbReference type="AlphaFoldDB" id="A0A1I4KQM9"/>
<keyword evidence="1" id="KW-1133">Transmembrane helix</keyword>
<dbReference type="STRING" id="266892.SAMN04488054_105156"/>
<proteinExistence type="predicted"/>
<reference evidence="2 3" key="1">
    <citation type="submission" date="2016-10" db="EMBL/GenBank/DDBJ databases">
        <authorList>
            <person name="de Groot N.N."/>
        </authorList>
    </citation>
    <scope>NUCLEOTIDE SEQUENCE [LARGE SCALE GENOMIC DNA]</scope>
    <source>
        <strain evidence="2 3">CGMCC 1.6134</strain>
    </source>
</reference>
<dbReference type="EMBL" id="FOTY01000005">
    <property type="protein sequence ID" value="SFL80849.1"/>
    <property type="molecule type" value="Genomic_DNA"/>
</dbReference>
<gene>
    <name evidence="2" type="ORF">SAMN04488054_105156</name>
</gene>
<protein>
    <submittedName>
        <fullName evidence="2">Uncharacterized protein</fullName>
    </submittedName>
</protein>
<evidence type="ECO:0000313" key="2">
    <source>
        <dbReference type="EMBL" id="SFL80849.1"/>
    </source>
</evidence>
<evidence type="ECO:0000313" key="3">
    <source>
        <dbReference type="Proteomes" id="UP000199668"/>
    </source>
</evidence>
<organism evidence="2 3">
    <name type="scientific">Salibacterium qingdaonense</name>
    <dbReference type="NCBI Taxonomy" id="266892"/>
    <lineage>
        <taxon>Bacteria</taxon>
        <taxon>Bacillati</taxon>
        <taxon>Bacillota</taxon>
        <taxon>Bacilli</taxon>
        <taxon>Bacillales</taxon>
        <taxon>Bacillaceae</taxon>
    </lineage>
</organism>
<evidence type="ECO:0000256" key="1">
    <source>
        <dbReference type="SAM" id="Phobius"/>
    </source>
</evidence>
<keyword evidence="3" id="KW-1185">Reference proteome</keyword>
<feature type="transmembrane region" description="Helical" evidence="1">
    <location>
        <begin position="21"/>
        <end position="44"/>
    </location>
</feature>
<feature type="transmembrane region" description="Helical" evidence="1">
    <location>
        <begin position="50"/>
        <end position="67"/>
    </location>
</feature>
<dbReference type="RefSeq" id="WP_090926248.1">
    <property type="nucleotide sequence ID" value="NZ_FOTY01000005.1"/>
</dbReference>
<keyword evidence="1" id="KW-0812">Transmembrane</keyword>
<dbReference type="OrthoDB" id="2876457at2"/>
<name>A0A1I4KQM9_9BACI</name>
<keyword evidence="1" id="KW-0472">Membrane</keyword>
<accession>A0A1I4KQM9</accession>
<dbReference type="Proteomes" id="UP000199668">
    <property type="component" value="Unassembled WGS sequence"/>
</dbReference>
<sequence length="89" mass="9910">MKKVIEKLFKGDKEKTQVFRSIFTILAGIAAAIKQVLEATFGLAIPSETVDAWVDLASWAVILFAMYRNNYFGEKGLSQLKLLINSGLE</sequence>